<evidence type="ECO:0000313" key="12">
    <source>
        <dbReference type="EnsemblProtists" id="Phyra94431"/>
    </source>
</evidence>
<evidence type="ECO:0000256" key="4">
    <source>
        <dbReference type="ARBA" id="ARBA00022989"/>
    </source>
</evidence>
<dbReference type="VEuPathDB" id="FungiDB:KRP22_5184"/>
<protein>
    <recommendedName>
        <fullName evidence="11">Cation/H+ exchanger transmembrane domain-containing protein</fullName>
    </recommendedName>
</protein>
<feature type="region of interest" description="Disordered" evidence="9">
    <location>
        <begin position="1327"/>
        <end position="1373"/>
    </location>
</feature>
<evidence type="ECO:0000256" key="5">
    <source>
        <dbReference type="ARBA" id="ARBA00023053"/>
    </source>
</evidence>
<dbReference type="InterPro" id="IPR006153">
    <property type="entry name" value="Cation/H_exchanger_TM"/>
</dbReference>
<keyword evidence="5" id="KW-0915">Sodium</keyword>
<evidence type="ECO:0000256" key="9">
    <source>
        <dbReference type="SAM" id="MobiDB-lite"/>
    </source>
</evidence>
<feature type="transmembrane region" description="Helical" evidence="10">
    <location>
        <begin position="944"/>
        <end position="970"/>
    </location>
</feature>
<keyword evidence="6" id="KW-0406">Ion transport</keyword>
<dbReference type="GO" id="GO:0051453">
    <property type="term" value="P:regulation of intracellular pH"/>
    <property type="evidence" value="ECO:0000318"/>
    <property type="project" value="GO_Central"/>
</dbReference>
<evidence type="ECO:0000256" key="6">
    <source>
        <dbReference type="ARBA" id="ARBA00023065"/>
    </source>
</evidence>
<evidence type="ECO:0000259" key="11">
    <source>
        <dbReference type="Pfam" id="PF00999"/>
    </source>
</evidence>
<evidence type="ECO:0000256" key="3">
    <source>
        <dbReference type="ARBA" id="ARBA00022692"/>
    </source>
</evidence>
<dbReference type="VEuPathDB" id="FungiDB:KRP23_5807"/>
<dbReference type="eggNOG" id="KOG1563">
    <property type="taxonomic scope" value="Eukaryota"/>
</dbReference>
<feature type="transmembrane region" description="Helical" evidence="10">
    <location>
        <begin position="982"/>
        <end position="999"/>
    </location>
</feature>
<reference evidence="13" key="1">
    <citation type="journal article" date="2006" name="Science">
        <title>Phytophthora genome sequences uncover evolutionary origins and mechanisms of pathogenesis.</title>
        <authorList>
            <person name="Tyler B.M."/>
            <person name="Tripathy S."/>
            <person name="Zhang X."/>
            <person name="Dehal P."/>
            <person name="Jiang R.H."/>
            <person name="Aerts A."/>
            <person name="Arredondo F.D."/>
            <person name="Baxter L."/>
            <person name="Bensasson D."/>
            <person name="Beynon J.L."/>
            <person name="Chapman J."/>
            <person name="Damasceno C.M."/>
            <person name="Dorrance A.E."/>
            <person name="Dou D."/>
            <person name="Dickerman A.W."/>
            <person name="Dubchak I.L."/>
            <person name="Garbelotto M."/>
            <person name="Gijzen M."/>
            <person name="Gordon S.G."/>
            <person name="Govers F."/>
            <person name="Grunwald N.J."/>
            <person name="Huang W."/>
            <person name="Ivors K.L."/>
            <person name="Jones R.W."/>
            <person name="Kamoun S."/>
            <person name="Krampis K."/>
            <person name="Lamour K.H."/>
            <person name="Lee M.K."/>
            <person name="McDonald W.H."/>
            <person name="Medina M."/>
            <person name="Meijer H.J."/>
            <person name="Nordberg E.K."/>
            <person name="Maclean D.J."/>
            <person name="Ospina-Giraldo M.D."/>
            <person name="Morris P.F."/>
            <person name="Phuntumart V."/>
            <person name="Putnam N.H."/>
            <person name="Rash S."/>
            <person name="Rose J.K."/>
            <person name="Sakihama Y."/>
            <person name="Salamov A.A."/>
            <person name="Savidor A."/>
            <person name="Scheuring C.F."/>
            <person name="Smith B.M."/>
            <person name="Sobral B.W."/>
            <person name="Terry A."/>
            <person name="Torto-Alalibo T.A."/>
            <person name="Win J."/>
            <person name="Xu Z."/>
            <person name="Zhang H."/>
            <person name="Grigoriev I.V."/>
            <person name="Rokhsar D.S."/>
            <person name="Boore J.L."/>
        </authorList>
    </citation>
    <scope>NUCLEOTIDE SEQUENCE [LARGE SCALE GENOMIC DNA]</scope>
    <source>
        <strain evidence="13">Pr102</strain>
    </source>
</reference>
<feature type="transmembrane region" description="Helical" evidence="10">
    <location>
        <begin position="751"/>
        <end position="769"/>
    </location>
</feature>
<feature type="transmembrane region" description="Helical" evidence="10">
    <location>
        <begin position="292"/>
        <end position="308"/>
    </location>
</feature>
<dbReference type="VEuPathDB" id="FungiDB:KRP22_5186"/>
<keyword evidence="2" id="KW-0813">Transport</keyword>
<feature type="transmembrane region" description="Helical" evidence="10">
    <location>
        <begin position="845"/>
        <end position="866"/>
    </location>
</feature>
<keyword evidence="7 10" id="KW-0472">Membrane</keyword>
<dbReference type="GO" id="GO:0015386">
    <property type="term" value="F:potassium:proton antiporter activity"/>
    <property type="evidence" value="ECO:0000318"/>
    <property type="project" value="GO_Central"/>
</dbReference>
<feature type="transmembrane region" description="Helical" evidence="10">
    <location>
        <begin position="517"/>
        <end position="537"/>
    </location>
</feature>
<keyword evidence="4 10" id="KW-1133">Transmembrane helix</keyword>
<dbReference type="PANTHER" id="PTHR10110:SF187">
    <property type="entry name" value="SODIUM_HYDROGEN EXCHANGER"/>
    <property type="match status" value="1"/>
</dbReference>
<dbReference type="VEuPathDB" id="FungiDB:KRP23_5805"/>
<dbReference type="EMBL" id="DS566013">
    <property type="status" value="NOT_ANNOTATED_CDS"/>
    <property type="molecule type" value="Genomic_DNA"/>
</dbReference>
<dbReference type="eggNOG" id="KOG1965">
    <property type="taxonomic scope" value="Eukaryota"/>
</dbReference>
<feature type="transmembrane region" description="Helical" evidence="10">
    <location>
        <begin position="812"/>
        <end position="833"/>
    </location>
</feature>
<feature type="transmembrane region" description="Helical" evidence="10">
    <location>
        <begin position="1005"/>
        <end position="1024"/>
    </location>
</feature>
<accession>H3HBR6</accession>
<feature type="transmembrane region" description="Helical" evidence="10">
    <location>
        <begin position="262"/>
        <end position="280"/>
    </location>
</feature>
<feature type="transmembrane region" description="Helical" evidence="10">
    <location>
        <begin position="352"/>
        <end position="374"/>
    </location>
</feature>
<dbReference type="CDD" id="cd06662">
    <property type="entry name" value="SURF1"/>
    <property type="match status" value="1"/>
</dbReference>
<feature type="domain" description="Cation/H+ exchanger transmembrane" evidence="11">
    <location>
        <begin position="280"/>
        <end position="651"/>
    </location>
</feature>
<comment type="subcellular location">
    <subcellularLocation>
        <location evidence="1">Membrane</location>
        <topology evidence="1">Multi-pass membrane protein</topology>
    </subcellularLocation>
</comment>
<evidence type="ECO:0000256" key="1">
    <source>
        <dbReference type="ARBA" id="ARBA00004141"/>
    </source>
</evidence>
<dbReference type="PRINTS" id="PR01084">
    <property type="entry name" value="NAHEXCHNGR"/>
</dbReference>
<feature type="compositionally biased region" description="Acidic residues" evidence="9">
    <location>
        <begin position="1462"/>
        <end position="1471"/>
    </location>
</feature>
<dbReference type="EnsemblProtists" id="Phyra94431">
    <property type="protein sequence ID" value="Phyra94431"/>
    <property type="gene ID" value="Phyra94431"/>
</dbReference>
<feature type="transmembrane region" description="Helical" evidence="10">
    <location>
        <begin position="456"/>
        <end position="481"/>
    </location>
</feature>
<dbReference type="GO" id="GO:0015385">
    <property type="term" value="F:sodium:proton antiporter activity"/>
    <property type="evidence" value="ECO:0000318"/>
    <property type="project" value="GO_Central"/>
</dbReference>
<dbReference type="GO" id="GO:0005886">
    <property type="term" value="C:plasma membrane"/>
    <property type="evidence" value="ECO:0000318"/>
    <property type="project" value="GO_Central"/>
</dbReference>
<evidence type="ECO:0000256" key="7">
    <source>
        <dbReference type="ARBA" id="ARBA00023136"/>
    </source>
</evidence>
<dbReference type="Gene3D" id="6.10.140.1330">
    <property type="match status" value="2"/>
</dbReference>
<feature type="compositionally biased region" description="Polar residues" evidence="9">
    <location>
        <begin position="1551"/>
        <end position="1560"/>
    </location>
</feature>
<feature type="transmembrane region" description="Helical" evidence="10">
    <location>
        <begin position="781"/>
        <end position="800"/>
    </location>
</feature>
<evidence type="ECO:0000313" key="13">
    <source>
        <dbReference type="Proteomes" id="UP000005238"/>
    </source>
</evidence>
<feature type="transmembrane region" description="Helical" evidence="10">
    <location>
        <begin position="629"/>
        <end position="649"/>
    </location>
</feature>
<dbReference type="PROSITE" id="PS50895">
    <property type="entry name" value="SURF1"/>
    <property type="match status" value="1"/>
</dbReference>
<dbReference type="PANTHER" id="PTHR10110">
    <property type="entry name" value="SODIUM/HYDROGEN EXCHANGER"/>
    <property type="match status" value="1"/>
</dbReference>
<dbReference type="VEuPathDB" id="FungiDB:KRP23_5806"/>
<dbReference type="GO" id="GO:0071805">
    <property type="term" value="P:potassium ion transmembrane transport"/>
    <property type="evidence" value="ECO:0000318"/>
    <property type="project" value="GO_Central"/>
</dbReference>
<feature type="transmembrane region" description="Helical" evidence="10">
    <location>
        <begin position="594"/>
        <end position="617"/>
    </location>
</feature>
<dbReference type="HOGENOM" id="CLU_243161_0_0_1"/>
<feature type="region of interest" description="Disordered" evidence="9">
    <location>
        <begin position="668"/>
        <end position="697"/>
    </location>
</feature>
<feature type="transmembrane region" description="Helical" evidence="10">
    <location>
        <begin position="549"/>
        <end position="574"/>
    </location>
</feature>
<feature type="transmembrane region" description="Helical" evidence="10">
    <location>
        <begin position="1157"/>
        <end position="1178"/>
    </location>
</feature>
<dbReference type="Pfam" id="PF02104">
    <property type="entry name" value="SURF1"/>
    <property type="match status" value="1"/>
</dbReference>
<keyword evidence="8" id="KW-0739">Sodium transport</keyword>
<dbReference type="VEuPathDB" id="FungiDB:KRP22_5185"/>
<dbReference type="InterPro" id="IPR004709">
    <property type="entry name" value="NaH_exchanger"/>
</dbReference>
<proteinExistence type="predicted"/>
<feature type="transmembrane region" description="Helical" evidence="10">
    <location>
        <begin position="416"/>
        <end position="436"/>
    </location>
</feature>
<dbReference type="Pfam" id="PF00999">
    <property type="entry name" value="Na_H_Exchanger"/>
    <property type="match status" value="2"/>
</dbReference>
<keyword evidence="13" id="KW-1185">Reference proteome</keyword>
<dbReference type="InterPro" id="IPR018422">
    <property type="entry name" value="Cation/H_exchanger_CPA1"/>
</dbReference>
<feature type="transmembrane region" description="Helical" evidence="10">
    <location>
        <begin position="1036"/>
        <end position="1062"/>
    </location>
</feature>
<evidence type="ECO:0000256" key="8">
    <source>
        <dbReference type="ARBA" id="ARBA00023201"/>
    </source>
</evidence>
<reference evidence="12" key="2">
    <citation type="submission" date="2015-06" db="UniProtKB">
        <authorList>
            <consortium name="EnsemblProtists"/>
        </authorList>
    </citation>
    <scope>IDENTIFICATION</scope>
    <source>
        <strain evidence="12">Pr102</strain>
    </source>
</reference>
<feature type="compositionally biased region" description="Polar residues" evidence="9">
    <location>
        <begin position="1349"/>
        <end position="1359"/>
    </location>
</feature>
<evidence type="ECO:0000256" key="2">
    <source>
        <dbReference type="ARBA" id="ARBA00022448"/>
    </source>
</evidence>
<organism evidence="12 13">
    <name type="scientific">Phytophthora ramorum</name>
    <name type="common">Sudden oak death agent</name>
    <dbReference type="NCBI Taxonomy" id="164328"/>
    <lineage>
        <taxon>Eukaryota</taxon>
        <taxon>Sar</taxon>
        <taxon>Stramenopiles</taxon>
        <taxon>Oomycota</taxon>
        <taxon>Peronosporomycetes</taxon>
        <taxon>Peronosporales</taxon>
        <taxon>Peronosporaceae</taxon>
        <taxon>Phytophthora</taxon>
    </lineage>
</organism>
<feature type="compositionally biased region" description="Low complexity" evidence="9">
    <location>
        <begin position="1432"/>
        <end position="1445"/>
    </location>
</feature>
<feature type="region of interest" description="Disordered" evidence="9">
    <location>
        <begin position="1189"/>
        <end position="1270"/>
    </location>
</feature>
<keyword evidence="3 10" id="KW-0812">Transmembrane</keyword>
<dbReference type="VEuPathDB" id="FungiDB:KRP22_5187"/>
<feature type="transmembrane region" description="Helical" evidence="10">
    <location>
        <begin position="1082"/>
        <end position="1105"/>
    </location>
</feature>
<dbReference type="GO" id="GO:0098719">
    <property type="term" value="P:sodium ion import across plasma membrane"/>
    <property type="evidence" value="ECO:0000318"/>
    <property type="project" value="GO_Central"/>
</dbReference>
<feature type="transmembrane region" description="Helical" evidence="10">
    <location>
        <begin position="493"/>
        <end position="511"/>
    </location>
</feature>
<dbReference type="InterPro" id="IPR002994">
    <property type="entry name" value="Surf1/Shy1"/>
</dbReference>
<feature type="region of interest" description="Disordered" evidence="9">
    <location>
        <begin position="1413"/>
        <end position="1647"/>
    </location>
</feature>
<feature type="domain" description="Cation/H+ exchanger transmembrane" evidence="11">
    <location>
        <begin position="768"/>
        <end position="1177"/>
    </location>
</feature>
<sequence length="1647" mass="183307">MAFFGAVAVTTAYLGTWQTERYYWKVDLINERTKELSESVADLPKEATASDDIDDIEYRQLRLKGKFKPGSTFYLYPRSAPAESSDSVARVKSGGYIYSLLERENGYELTPVIVNRGWLPRKLLDEHMARDKKEEDGEVTFVGVLRHGEVKNNFTPDNDLENRQFFYLAHEELTDAMGVTSADLPVIVDALAIEGDSGEVTLDNPVRKSIASYLEFYMTPEKHAGYAATCIAAAVMGVLRFKKGGVRALRAPREVEEGAMEDAVVLLLMLFVLVVVSFVLDRYSCNLVSQSGFAMVFGLVVGLFMIMGDKHAALHTHLNLDNSLFFNVLLPPIIYEGGFSIKRQAFFRNFPAIMSTAVVGTVVAATITGGVLYLAGTSKMVTRLSWVEALLFGTLINAVDPVATLACFNRLHVPPLLFNLVFGESVINNAVAIALYQTLHKWDADIDLSVKQLLRVAINTGGMFVGSLLVSAVITLCGAFLLKRKVFSSLHYFPSYEICLCLIFSLLTYFVADSFKLSGIVSLFFSGTMTAHYHFNVLSREARHAFTHLLHTVSFVCENVVYVFMGTSVIMIFSGHPEKNSGAALRVDDIDWHFIGLTLVACFVARVLNIFPLLWLANCSRESSDRIPIKYMSVMWFVALRGSIAFALAKNWNYVGLHGEQETEVDDAPIFTSRPQFRDDDYSDDEGERNPDSPQQRGETLTRAFFRNWQAFDAAYMQPIFGGYVQPSPRPANEPRDEQLAKTQSNAMEDAVLLLLMLFVLVMASYMLGRYSCMLVSQSSFALMFGLFVGLFMIMGGKHAALHTHLNLDNSLFFNVLLPPIIYEGGFSIKCTVFFRNFPAIMSTAVLGTVIATTITGGVLYLAGVAGMVTKLSWVESFLFGTLISAVDTVATLSCFDKLNAPPLLFNLVFGESVMNDAVAIALYQTLRKWDADSNFNAKQLLRVALNTGGMFVGSLIVSAVITLGGAFLLKRRFFATLRYYPSYEISLCLIFSLLTYFVADSLKLSGIVALFFSGTMTAHYHFNTLSREAQHAFTHLLHTLAFVCENIVYVFMGTSVIMIFAGHAEENAGASLRVDDIDWSFIGLTLVACIAARFCNVFPLLSLCNCLRSPSNRIPVKYMSVIWMAGLRGSMAFALAKNWNYVGLHGASHRRLIESTTLVVILITTIVIGGLMGPLLLSLHMTGKYKDHSHLDQSDTDRNSATASESEETLSRLVQRSTRHEEEQPKANSDGTGDEVPILTPRPQFHDVISDEEDDPNLAPPVRRAAERSRGDSLTGAFFRNWQAFDTTYMQPVFGGHSQRPAAPTSVDGLAEMQLTKAQAESAVTMTPPADGDSGELSASAAVPELHTPSNLNEASTTLEAPEMSSEEEADEMVEALEDLILEAYNNMQIDGEYIFLPDEVAEKLHRVAEQMKTQVDQESVEEEQTENNTSAGEDSSSGDGAISKIVLEAEEAPTDRPEPEQEQEQEEQQVQEKKEDNFQGQRESSTSEDEEARLRKVQALQAEAAELREEKHKQRIPRVMSTENLFTELAPVPEIDETASPDQIGKSPASRTPDQSGGNKRKGKVVTYEKRREAALKLREDKKKRELRIRESARKQREDAKRQLEEVHQKEMEEKRERVRRIREERLHRRTEKATGAKGTSKKDE</sequence>
<feature type="compositionally biased region" description="Basic and acidic residues" evidence="9">
    <location>
        <begin position="1569"/>
        <end position="1647"/>
    </location>
</feature>
<name>H3HBR6_PHYRM</name>
<dbReference type="InParanoid" id="H3HBR6"/>
<feature type="compositionally biased region" description="Basic and acidic residues" evidence="9">
    <location>
        <begin position="1189"/>
        <end position="1199"/>
    </location>
</feature>
<dbReference type="Proteomes" id="UP000005238">
    <property type="component" value="Unassembled WGS sequence"/>
</dbReference>
<dbReference type="STRING" id="164328.H3HBR6"/>
<evidence type="ECO:0000256" key="10">
    <source>
        <dbReference type="SAM" id="Phobius"/>
    </source>
</evidence>
<feature type="transmembrane region" description="Helical" evidence="10">
    <location>
        <begin position="386"/>
        <end position="409"/>
    </location>
</feature>